<evidence type="ECO:0000256" key="1">
    <source>
        <dbReference type="ARBA" id="ARBA00022729"/>
    </source>
</evidence>
<comment type="caution">
    <text evidence="3">The sequence shown here is derived from an EMBL/GenBank/DDBJ whole genome shotgun (WGS) entry which is preliminary data.</text>
</comment>
<keyword evidence="1 2" id="KW-0732">Signal</keyword>
<protein>
    <submittedName>
        <fullName evidence="3">Uncharacterized protein</fullName>
    </submittedName>
</protein>
<feature type="signal peptide" evidence="2">
    <location>
        <begin position="1"/>
        <end position="17"/>
    </location>
</feature>
<dbReference type="Proteomes" id="UP000251800">
    <property type="component" value="Unassembled WGS sequence"/>
</dbReference>
<organism evidence="3 4">
    <name type="scientific">Abyssibacter profundi</name>
    <dbReference type="NCBI Taxonomy" id="2182787"/>
    <lineage>
        <taxon>Bacteria</taxon>
        <taxon>Pseudomonadati</taxon>
        <taxon>Pseudomonadota</taxon>
        <taxon>Gammaproteobacteria</taxon>
        <taxon>Chromatiales</taxon>
        <taxon>Oceanococcaceae</taxon>
        <taxon>Abyssibacter</taxon>
    </lineage>
</organism>
<sequence>MISVLMFSLVLAGCVAAGGSAQIKPDDVATLKEGVTTLSEVRAMFGDPIQTGLTSDGHREFYYQHSKTVVNPATYIPFVGSFLGNSDTDFQKLTIIFDENDVVEHFLYDETSQETKTPLGF</sequence>
<gene>
    <name evidence="3" type="ORF">DEH80_11615</name>
</gene>
<name>A0A363UJ32_9GAMM</name>
<evidence type="ECO:0000313" key="4">
    <source>
        <dbReference type="Proteomes" id="UP000251800"/>
    </source>
</evidence>
<evidence type="ECO:0000256" key="2">
    <source>
        <dbReference type="SAM" id="SignalP"/>
    </source>
</evidence>
<dbReference type="AlphaFoldDB" id="A0A363UJ32"/>
<reference evidence="3 4" key="1">
    <citation type="submission" date="2018-05" db="EMBL/GenBank/DDBJ databases">
        <title>Abyssibacter profundi OUC007T gen. nov., sp. nov, a marine bacterium isolated from seawater of the Mariana Trench.</title>
        <authorList>
            <person name="Zhou S."/>
        </authorList>
    </citation>
    <scope>NUCLEOTIDE SEQUENCE [LARGE SCALE GENOMIC DNA]</scope>
    <source>
        <strain evidence="3 4">OUC007</strain>
    </source>
</reference>
<feature type="chain" id="PRO_5016933046" evidence="2">
    <location>
        <begin position="18"/>
        <end position="121"/>
    </location>
</feature>
<dbReference type="InterPro" id="IPR037873">
    <property type="entry name" value="BamE-like"/>
</dbReference>
<dbReference type="EMBL" id="QEQK01000010">
    <property type="protein sequence ID" value="PWN55435.1"/>
    <property type="molecule type" value="Genomic_DNA"/>
</dbReference>
<dbReference type="Gene3D" id="3.30.1450.10">
    <property type="match status" value="1"/>
</dbReference>
<proteinExistence type="predicted"/>
<evidence type="ECO:0000313" key="3">
    <source>
        <dbReference type="EMBL" id="PWN55435.1"/>
    </source>
</evidence>
<accession>A0A363UJ32</accession>
<keyword evidence="4" id="KW-1185">Reference proteome</keyword>